<dbReference type="InterPro" id="IPR017151">
    <property type="entry name" value="Xrn2/3/4"/>
</dbReference>
<dbReference type="Gene3D" id="1.25.40.1050">
    <property type="match status" value="1"/>
</dbReference>
<keyword evidence="3 6" id="KW-0540">Nuclease</keyword>
<keyword evidence="11" id="KW-1185">Reference proteome</keyword>
<dbReference type="InterPro" id="IPR004859">
    <property type="entry name" value="Xrn1_N"/>
</dbReference>
<dbReference type="Pfam" id="PF17846">
    <property type="entry name" value="XRN_M"/>
    <property type="match status" value="1"/>
</dbReference>
<organism evidence="10 11">
    <name type="scientific">Acacia crassicarpa</name>
    <name type="common">northern wattle</name>
    <dbReference type="NCBI Taxonomy" id="499986"/>
    <lineage>
        <taxon>Eukaryota</taxon>
        <taxon>Viridiplantae</taxon>
        <taxon>Streptophyta</taxon>
        <taxon>Embryophyta</taxon>
        <taxon>Tracheophyta</taxon>
        <taxon>Spermatophyta</taxon>
        <taxon>Magnoliopsida</taxon>
        <taxon>eudicotyledons</taxon>
        <taxon>Gunneridae</taxon>
        <taxon>Pentapetalae</taxon>
        <taxon>rosids</taxon>
        <taxon>fabids</taxon>
        <taxon>Fabales</taxon>
        <taxon>Fabaceae</taxon>
        <taxon>Caesalpinioideae</taxon>
        <taxon>mimosoid clade</taxon>
        <taxon>Acacieae</taxon>
        <taxon>Acacia</taxon>
    </lineage>
</organism>
<dbReference type="InterPro" id="IPR041412">
    <property type="entry name" value="Xrn1_helical"/>
</dbReference>
<protein>
    <recommendedName>
        <fullName evidence="6">5'-3' exoribonuclease</fullName>
        <ecNumber evidence="6">3.1.13.-</ecNumber>
    </recommendedName>
</protein>
<keyword evidence="5 6" id="KW-0269">Exonuclease</keyword>
<dbReference type="Proteomes" id="UP001293593">
    <property type="component" value="Unassembled WGS sequence"/>
</dbReference>
<evidence type="ECO:0000259" key="9">
    <source>
        <dbReference type="Pfam" id="PF17846"/>
    </source>
</evidence>
<feature type="compositionally biased region" description="Polar residues" evidence="7">
    <location>
        <begin position="405"/>
        <end position="418"/>
    </location>
</feature>
<dbReference type="GO" id="GO:0000956">
    <property type="term" value="P:nuclear-transcribed mRNA catabolic process"/>
    <property type="evidence" value="ECO:0007669"/>
    <property type="project" value="TreeGrafter"/>
</dbReference>
<evidence type="ECO:0000256" key="4">
    <source>
        <dbReference type="ARBA" id="ARBA00022801"/>
    </source>
</evidence>
<comment type="caution">
    <text evidence="10">The sequence shown here is derived from an EMBL/GenBank/DDBJ whole genome shotgun (WGS) entry which is preliminary data.</text>
</comment>
<dbReference type="EMBL" id="JAWXYG010000001">
    <property type="protein sequence ID" value="KAK4286317.1"/>
    <property type="molecule type" value="Genomic_DNA"/>
</dbReference>
<evidence type="ECO:0000256" key="3">
    <source>
        <dbReference type="ARBA" id="ARBA00022722"/>
    </source>
</evidence>
<dbReference type="GO" id="GO:0003723">
    <property type="term" value="F:RNA binding"/>
    <property type="evidence" value="ECO:0007669"/>
    <property type="project" value="TreeGrafter"/>
</dbReference>
<keyword evidence="2 6" id="KW-0507">mRNA processing</keyword>
<feature type="compositionally biased region" description="Low complexity" evidence="7">
    <location>
        <begin position="801"/>
        <end position="812"/>
    </location>
</feature>
<evidence type="ECO:0000256" key="7">
    <source>
        <dbReference type="SAM" id="MobiDB-lite"/>
    </source>
</evidence>
<comment type="similarity">
    <text evidence="1 6">Belongs to the 5'-3' exonuclease family. XRN2/RAT1 subfamily.</text>
</comment>
<dbReference type="EC" id="3.1.13.-" evidence="6"/>
<dbReference type="GO" id="GO:0005634">
    <property type="term" value="C:nucleus"/>
    <property type="evidence" value="ECO:0007669"/>
    <property type="project" value="InterPro"/>
</dbReference>
<evidence type="ECO:0000259" key="8">
    <source>
        <dbReference type="Pfam" id="PF03159"/>
    </source>
</evidence>
<feature type="domain" description="Xrn1 helical" evidence="9">
    <location>
        <begin position="284"/>
        <end position="711"/>
    </location>
</feature>
<accession>A0AAE1NBH6</accession>
<evidence type="ECO:0000256" key="6">
    <source>
        <dbReference type="PIRNR" id="PIRNR037239"/>
    </source>
</evidence>
<dbReference type="PANTHER" id="PTHR12341:SF62">
    <property type="entry name" value="5'-3' EXORIBONUCLEASE 3-LIKE"/>
    <property type="match status" value="1"/>
</dbReference>
<feature type="compositionally biased region" description="Polar residues" evidence="7">
    <location>
        <begin position="817"/>
        <end position="828"/>
    </location>
</feature>
<evidence type="ECO:0000313" key="10">
    <source>
        <dbReference type="EMBL" id="KAK4286317.1"/>
    </source>
</evidence>
<feature type="region of interest" description="Disordered" evidence="7">
    <location>
        <begin position="387"/>
        <end position="418"/>
    </location>
</feature>
<keyword evidence="4 6" id="KW-0378">Hydrolase</keyword>
<sequence length="864" mass="99344">MGVPTFYKWLVRKYENVIVKARPDPAETSDDVQVFDNLYLDLNGVIHPCFHPHDDNSTPTTFEEVFLNVFDCIDRLFNIVRPRKLLYLAIDGVAPRAKMNQQRSRRFRSAKEAETREREEDRLRRKFKMEGKQILPKQKTDLSDSNVITPGTEFMHKLSRALQDYIFEKITHNPSWRNIVVILSDANVSGEGEHKIMSFIRRQRTLKDYDPNTRHCLYGLDADLIVLALATHEPHFSILREDVLTQEQQPKGAAIPFEFLDIGLLREYLEHDLNIQDAPKDINIEFERIIDDFIFICFFAGNDFLPHLPSLEIHEDAVDLLMTVYKKEFKNIGGYLVDMSKVDDGKAAFVKLSRVEKYILMVGTYEEKIFAKRSEIREKTLRRFMREYEQSEPEEENSSSEPYDKSSSTFVSTDSKKQQILQNTKELKEQVNSLIKRKSDLFRSGESPTDKVKLGTNGWKERYYKVKFSAESIESKRKEIVNKYTEGLLWVLKYYYSGVPSWSWFYPHNYAPFASDFRGMTQVRLNFQKGVPLKPFDQLLAALPPRSAHALPPSYSQLMIDERSNIIDFYPLDFEVDMEGKRFTWQGFLKLPFIDEARLLTESRKLEKELTEEEAIRNSVGSDLLFVANTNKLAAKIRSSLQNVANKIEINISDGIGGFARLCTENVKVDLNSEEEDCAICAYYELPVGGKLIPGLLHGLNLPEKRISGGDIMDTVLWHERSRYQYEDKYRNANNNNNDRGKSNEGSTSRFQSSSSSGGSVVYKAAGVRWSTSGSGRGKQPHTPDGNDMGLDRKMTSLGISQPQNNQSSRNSWAYESRNSSTSTTYNHGFQAEAKPFVWGRGRGRGSDAWKNNSFPNQTWKAKE</sequence>
<dbReference type="Gene3D" id="3.40.50.12390">
    <property type="match status" value="1"/>
</dbReference>
<gene>
    <name evidence="10" type="ORF">QN277_002887</name>
</gene>
<dbReference type="AlphaFoldDB" id="A0AAE1NBH6"/>
<feature type="compositionally biased region" description="Basic and acidic residues" evidence="7">
    <location>
        <begin position="109"/>
        <end position="122"/>
    </location>
</feature>
<dbReference type="CDD" id="cd18673">
    <property type="entry name" value="PIN_XRN1-2-like"/>
    <property type="match status" value="1"/>
</dbReference>
<dbReference type="GO" id="GO:0004534">
    <property type="term" value="F:5'-3' RNA exonuclease activity"/>
    <property type="evidence" value="ECO:0007669"/>
    <property type="project" value="UniProtKB-UniRule"/>
</dbReference>
<dbReference type="PIRSF" id="PIRSF037239">
    <property type="entry name" value="Exonuclease_Xrn2"/>
    <property type="match status" value="1"/>
</dbReference>
<feature type="compositionally biased region" description="Low complexity" evidence="7">
    <location>
        <begin position="746"/>
        <end position="760"/>
    </location>
</feature>
<dbReference type="PANTHER" id="PTHR12341">
    <property type="entry name" value="5'-&gt;3' EXORIBONUCLEASE"/>
    <property type="match status" value="1"/>
</dbReference>
<dbReference type="GO" id="GO:0006397">
    <property type="term" value="P:mRNA processing"/>
    <property type="evidence" value="ECO:0007669"/>
    <property type="project" value="UniProtKB-UniRule"/>
</dbReference>
<feature type="region of interest" description="Disordered" evidence="7">
    <location>
        <begin position="729"/>
        <end position="864"/>
    </location>
</feature>
<comment type="function">
    <text evidence="6">Possesses 5'-&gt;3' exoribonuclease activity. Acts as an endogenous post-transcriptional gene silencing (PTGS) suppressor.</text>
</comment>
<dbReference type="InterPro" id="IPR027073">
    <property type="entry name" value="5_3_exoribonuclease"/>
</dbReference>
<evidence type="ECO:0000256" key="2">
    <source>
        <dbReference type="ARBA" id="ARBA00022664"/>
    </source>
</evidence>
<evidence type="ECO:0000256" key="1">
    <source>
        <dbReference type="ARBA" id="ARBA00006994"/>
    </source>
</evidence>
<feature type="region of interest" description="Disordered" evidence="7">
    <location>
        <begin position="101"/>
        <end position="122"/>
    </location>
</feature>
<dbReference type="FunFam" id="1.25.40.1050:FF:000002">
    <property type="entry name" value="5'-3' exoribonuclease"/>
    <property type="match status" value="1"/>
</dbReference>
<proteinExistence type="inferred from homology"/>
<reference evidence="10" key="1">
    <citation type="submission" date="2023-10" db="EMBL/GenBank/DDBJ databases">
        <title>Chromosome-level genome of the transformable northern wattle, Acacia crassicarpa.</title>
        <authorList>
            <person name="Massaro I."/>
            <person name="Sinha N.R."/>
            <person name="Poethig S."/>
            <person name="Leichty A.R."/>
        </authorList>
    </citation>
    <scope>NUCLEOTIDE SEQUENCE</scope>
    <source>
        <strain evidence="10">Acra3RX</strain>
        <tissue evidence="10">Leaf</tissue>
    </source>
</reference>
<evidence type="ECO:0000313" key="11">
    <source>
        <dbReference type="Proteomes" id="UP001293593"/>
    </source>
</evidence>
<evidence type="ECO:0000256" key="5">
    <source>
        <dbReference type="ARBA" id="ARBA00022839"/>
    </source>
</evidence>
<name>A0AAE1NBH6_9FABA</name>
<feature type="domain" description="Xrn1 N-terminal" evidence="8">
    <location>
        <begin position="1"/>
        <end position="242"/>
    </location>
</feature>
<dbReference type="Pfam" id="PF03159">
    <property type="entry name" value="XRN_N"/>
    <property type="match status" value="1"/>
</dbReference>
<feature type="compositionally biased region" description="Polar residues" evidence="7">
    <location>
        <begin position="850"/>
        <end position="864"/>
    </location>
</feature>